<organism evidence="1 2">
    <name type="scientific">Tanacetum coccineum</name>
    <dbReference type="NCBI Taxonomy" id="301880"/>
    <lineage>
        <taxon>Eukaryota</taxon>
        <taxon>Viridiplantae</taxon>
        <taxon>Streptophyta</taxon>
        <taxon>Embryophyta</taxon>
        <taxon>Tracheophyta</taxon>
        <taxon>Spermatophyta</taxon>
        <taxon>Magnoliopsida</taxon>
        <taxon>eudicotyledons</taxon>
        <taxon>Gunneridae</taxon>
        <taxon>Pentapetalae</taxon>
        <taxon>asterids</taxon>
        <taxon>campanulids</taxon>
        <taxon>Asterales</taxon>
        <taxon>Asteraceae</taxon>
        <taxon>Asteroideae</taxon>
        <taxon>Anthemideae</taxon>
        <taxon>Anthemidinae</taxon>
        <taxon>Tanacetum</taxon>
    </lineage>
</organism>
<proteinExistence type="predicted"/>
<keyword evidence="2" id="KW-1185">Reference proteome</keyword>
<protein>
    <submittedName>
        <fullName evidence="1">Uncharacterized protein</fullName>
    </submittedName>
</protein>
<reference evidence="1" key="2">
    <citation type="submission" date="2022-01" db="EMBL/GenBank/DDBJ databases">
        <authorList>
            <person name="Yamashiro T."/>
            <person name="Shiraishi A."/>
            <person name="Satake H."/>
            <person name="Nakayama K."/>
        </authorList>
    </citation>
    <scope>NUCLEOTIDE SEQUENCE</scope>
</reference>
<evidence type="ECO:0000313" key="2">
    <source>
        <dbReference type="Proteomes" id="UP001151760"/>
    </source>
</evidence>
<comment type="caution">
    <text evidence="1">The sequence shown here is derived from an EMBL/GenBank/DDBJ whole genome shotgun (WGS) entry which is preliminary data.</text>
</comment>
<sequence length="103" mass="11820">MQTTTAVSIQITHLIGRNEHPAMYEPLYRNTTQMEHATCILRDRDLLRRRHGNPTHVIEGTDMQSETMLLDHPRLNLGPHRGDELQIWKVIGELPSSMTAPID</sequence>
<name>A0ABQ5IKB9_9ASTR</name>
<accession>A0ABQ5IKB9</accession>
<reference evidence="1" key="1">
    <citation type="journal article" date="2022" name="Int. J. Mol. Sci.">
        <title>Draft Genome of Tanacetum Coccineum: Genomic Comparison of Closely Related Tanacetum-Family Plants.</title>
        <authorList>
            <person name="Yamashiro T."/>
            <person name="Shiraishi A."/>
            <person name="Nakayama K."/>
            <person name="Satake H."/>
        </authorList>
    </citation>
    <scope>NUCLEOTIDE SEQUENCE</scope>
</reference>
<dbReference type="EMBL" id="BQNB010020868">
    <property type="protein sequence ID" value="GJU00481.1"/>
    <property type="molecule type" value="Genomic_DNA"/>
</dbReference>
<dbReference type="Proteomes" id="UP001151760">
    <property type="component" value="Unassembled WGS sequence"/>
</dbReference>
<gene>
    <name evidence="1" type="ORF">Tco_1110819</name>
</gene>
<evidence type="ECO:0000313" key="1">
    <source>
        <dbReference type="EMBL" id="GJU00481.1"/>
    </source>
</evidence>